<dbReference type="Gene3D" id="2.120.10.30">
    <property type="entry name" value="TolB, C-terminal domain"/>
    <property type="match status" value="1"/>
</dbReference>
<dbReference type="Proteomes" id="UP000550501">
    <property type="component" value="Unassembled WGS sequence"/>
</dbReference>
<feature type="compositionally biased region" description="Acidic residues" evidence="1">
    <location>
        <begin position="94"/>
        <end position="139"/>
    </location>
</feature>
<dbReference type="RefSeq" id="WP_183466857.1">
    <property type="nucleotide sequence ID" value="NZ_JACHVU010000002.1"/>
</dbReference>
<evidence type="ECO:0000256" key="1">
    <source>
        <dbReference type="SAM" id="MobiDB-lite"/>
    </source>
</evidence>
<dbReference type="InterPro" id="IPR011041">
    <property type="entry name" value="Quinoprot_gluc/sorb_DH_b-prop"/>
</dbReference>
<feature type="region of interest" description="Disordered" evidence="1">
    <location>
        <begin position="45"/>
        <end position="173"/>
    </location>
</feature>
<dbReference type="PANTHER" id="PTHR19328">
    <property type="entry name" value="HEDGEHOG-INTERACTING PROTEIN"/>
    <property type="match status" value="1"/>
</dbReference>
<dbReference type="AlphaFoldDB" id="A0A839Q019"/>
<dbReference type="Gene3D" id="2.60.40.3440">
    <property type="match status" value="1"/>
</dbReference>
<keyword evidence="4" id="KW-1185">Reference proteome</keyword>
<dbReference type="InterPro" id="IPR011042">
    <property type="entry name" value="6-blade_b-propeller_TolB-like"/>
</dbReference>
<feature type="compositionally biased region" description="Low complexity" evidence="1">
    <location>
        <begin position="45"/>
        <end position="93"/>
    </location>
</feature>
<sequence length="615" mass="63346">MGGSPAIAGKDRTSSGYARYVGRVGGLAFALGVGAAVMTGTAVASADTTDAGSSSASASSASASSASASSASSATSSPASASSGTAANSGPAADSEDSSESEESSDTDAAEDAGTDSSDGEDVDADLEEAVEDEADAAAEAETGGTSSRSQDADDETDSTQSLAAAAEPDEPSFFERLFSNKTPTIDHNPAEDAVIEGKVVGNLHPDDPDSTRLTYTATRPEHGTVTIDSDGTFLYTPGASYNGQDSFQVTVSDARSGFHVHGAAGLLNLFTFGLLGNSGHRTTETVFIGYERATVVSGLNSPVDFRFLPDGRILVAEKAGTIRVVENGVVRDDPLITLAVRTEVERGIAGLAVDPDFATNGRIYVAYIDAETTRNTLSRLLVNGNTATIDDVLVVSTLTAAPNHHGGALDFGPDGKLYWGVGDNATGSNAQTLSNIHGKILRLNTDGTVPDDNPLINGSRSLIYAYGLRNPFRLTFTPTGELLVADVGNAAFEEVNKITAGGNYGWPSSEGPCTSSCSGKTDPIFSYPRDGGAAITSIAVHQGQVFIADTVKGWIKTLTCAPDYSACGDVHTFDPDAGATVVLAEGPDGALYQLTYQPGQLIRIELADDETRQV</sequence>
<accession>A0A839Q019</accession>
<organism evidence="3 4">
    <name type="scientific">Mycolicibacterium iranicum</name>
    <name type="common">Mycobacterium iranicum</name>
    <dbReference type="NCBI Taxonomy" id="912594"/>
    <lineage>
        <taxon>Bacteria</taxon>
        <taxon>Bacillati</taxon>
        <taxon>Actinomycetota</taxon>
        <taxon>Actinomycetes</taxon>
        <taxon>Mycobacteriales</taxon>
        <taxon>Mycobacteriaceae</taxon>
        <taxon>Mycolicibacterium</taxon>
    </lineage>
</organism>
<dbReference type="Pfam" id="PF17963">
    <property type="entry name" value="Big_9"/>
    <property type="match status" value="1"/>
</dbReference>
<comment type="caution">
    <text evidence="3">The sequence shown here is derived from an EMBL/GenBank/DDBJ whole genome shotgun (WGS) entry which is preliminary data.</text>
</comment>
<proteinExistence type="predicted"/>
<evidence type="ECO:0000259" key="2">
    <source>
        <dbReference type="Pfam" id="PF07995"/>
    </source>
</evidence>
<dbReference type="PANTHER" id="PTHR19328:SF13">
    <property type="entry name" value="HIPL1 PROTEIN"/>
    <property type="match status" value="1"/>
</dbReference>
<name>A0A839Q019_MYCIR</name>
<evidence type="ECO:0000313" key="3">
    <source>
        <dbReference type="EMBL" id="MBB2989570.1"/>
    </source>
</evidence>
<reference evidence="3 4" key="1">
    <citation type="submission" date="2020-08" db="EMBL/GenBank/DDBJ databases">
        <title>The Agave Microbiome: Exploring the role of microbial communities in plant adaptations to desert environments.</title>
        <authorList>
            <person name="Partida-Martinez L.P."/>
        </authorList>
    </citation>
    <scope>NUCLEOTIDE SEQUENCE [LARGE SCALE GENOMIC DNA]</scope>
    <source>
        <strain evidence="3 4">AT2.18</strain>
    </source>
</reference>
<feature type="domain" description="Glucose/Sorbosone dehydrogenase" evidence="2">
    <location>
        <begin position="300"/>
        <end position="511"/>
    </location>
</feature>
<gene>
    <name evidence="3" type="ORF">FHR72_001033</name>
</gene>
<dbReference type="InterPro" id="IPR012938">
    <property type="entry name" value="Glc/Sorbosone_DH"/>
</dbReference>
<dbReference type="EMBL" id="JACHVU010000002">
    <property type="protein sequence ID" value="MBB2989570.1"/>
    <property type="molecule type" value="Genomic_DNA"/>
</dbReference>
<dbReference type="Pfam" id="PF07995">
    <property type="entry name" value="GSDH"/>
    <property type="match status" value="1"/>
</dbReference>
<protein>
    <submittedName>
        <fullName evidence="3">VCBS repeat-containing protein</fullName>
    </submittedName>
</protein>
<evidence type="ECO:0000313" key="4">
    <source>
        <dbReference type="Proteomes" id="UP000550501"/>
    </source>
</evidence>
<dbReference type="SUPFAM" id="SSF50952">
    <property type="entry name" value="Soluble quinoprotein glucose dehydrogenase"/>
    <property type="match status" value="1"/>
</dbReference>